<dbReference type="InParanoid" id="A0A212FPS0"/>
<accession>A0A212FPS0</accession>
<feature type="non-terminal residue" evidence="2">
    <location>
        <position position="34"/>
    </location>
</feature>
<dbReference type="KEGG" id="dpl:KGM_215463A"/>
<evidence type="ECO:0000313" key="2">
    <source>
        <dbReference type="EMBL" id="OWR55713.1"/>
    </source>
</evidence>
<gene>
    <name evidence="2" type="ORF">KGM_215463A</name>
</gene>
<evidence type="ECO:0000313" key="3">
    <source>
        <dbReference type="Proteomes" id="UP000007151"/>
    </source>
</evidence>
<sequence length="34" mass="3812">MGQMRPALLAKNPGISSKEAISWSSKHWQQLDSE</sequence>
<reference evidence="2 3" key="1">
    <citation type="journal article" date="2011" name="Cell">
        <title>The monarch butterfly genome yields insights into long-distance migration.</title>
        <authorList>
            <person name="Zhan S."/>
            <person name="Merlin C."/>
            <person name="Boore J.L."/>
            <person name="Reppert S.M."/>
        </authorList>
    </citation>
    <scope>NUCLEOTIDE SEQUENCE [LARGE SCALE GENOMIC DNA]</scope>
    <source>
        <strain evidence="2">F-2</strain>
    </source>
</reference>
<dbReference type="Proteomes" id="UP000007151">
    <property type="component" value="Unassembled WGS sequence"/>
</dbReference>
<name>A0A212FPS0_DANPL</name>
<comment type="caution">
    <text evidence="2">The sequence shown here is derived from an EMBL/GenBank/DDBJ whole genome shotgun (WGS) entry which is preliminary data.</text>
</comment>
<evidence type="ECO:0000256" key="1">
    <source>
        <dbReference type="SAM" id="MobiDB-lite"/>
    </source>
</evidence>
<proteinExistence type="predicted"/>
<feature type="compositionally biased region" description="Polar residues" evidence="1">
    <location>
        <begin position="22"/>
        <end position="34"/>
    </location>
</feature>
<dbReference type="AlphaFoldDB" id="A0A212FPS0"/>
<dbReference type="EMBL" id="AGBW02001431">
    <property type="protein sequence ID" value="OWR55713.1"/>
    <property type="molecule type" value="Genomic_DNA"/>
</dbReference>
<organism evidence="2 3">
    <name type="scientific">Danaus plexippus plexippus</name>
    <dbReference type="NCBI Taxonomy" id="278856"/>
    <lineage>
        <taxon>Eukaryota</taxon>
        <taxon>Metazoa</taxon>
        <taxon>Ecdysozoa</taxon>
        <taxon>Arthropoda</taxon>
        <taxon>Hexapoda</taxon>
        <taxon>Insecta</taxon>
        <taxon>Pterygota</taxon>
        <taxon>Neoptera</taxon>
        <taxon>Endopterygota</taxon>
        <taxon>Lepidoptera</taxon>
        <taxon>Glossata</taxon>
        <taxon>Ditrysia</taxon>
        <taxon>Papilionoidea</taxon>
        <taxon>Nymphalidae</taxon>
        <taxon>Danainae</taxon>
        <taxon>Danaini</taxon>
        <taxon>Danaina</taxon>
        <taxon>Danaus</taxon>
        <taxon>Danaus</taxon>
    </lineage>
</organism>
<feature type="region of interest" description="Disordered" evidence="1">
    <location>
        <begin position="1"/>
        <end position="34"/>
    </location>
</feature>
<protein>
    <submittedName>
        <fullName evidence="2">Transcription factor A</fullName>
    </submittedName>
</protein>
<keyword evidence="3" id="KW-1185">Reference proteome</keyword>